<dbReference type="Pfam" id="PF04952">
    <property type="entry name" value="AstE_AspA_hybrid"/>
    <property type="match status" value="1"/>
</dbReference>
<comment type="cofactor">
    <cofactor evidence="1">
        <name>Zn(2+)</name>
        <dbReference type="ChEBI" id="CHEBI:29105"/>
    </cofactor>
</comment>
<gene>
    <name evidence="7" type="primary">astE</name>
    <name evidence="7" type="ORF">NCTC9381_03049</name>
</gene>
<evidence type="ECO:0000256" key="3">
    <source>
        <dbReference type="ARBA" id="ARBA00022801"/>
    </source>
</evidence>
<keyword evidence="2" id="KW-0479">Metal-binding</keyword>
<evidence type="ECO:0000259" key="6">
    <source>
        <dbReference type="Pfam" id="PF24827"/>
    </source>
</evidence>
<protein>
    <submittedName>
        <fullName evidence="7">Succinylglutamate desuccinylase</fullName>
        <ecNumber evidence="7">3.5.1.96</ecNumber>
    </submittedName>
</protein>
<dbReference type="InterPro" id="IPR055438">
    <property type="entry name" value="AstE_AspA_cat"/>
</dbReference>
<proteinExistence type="predicted"/>
<dbReference type="InterPro" id="IPR007036">
    <property type="entry name" value="Aste_AspA_hybrid_dom"/>
</dbReference>
<dbReference type="STRING" id="549.BEE12_15255"/>
<name>A0A379AH15_ENTAG</name>
<evidence type="ECO:0000313" key="7">
    <source>
        <dbReference type="EMBL" id="SUB17127.1"/>
    </source>
</evidence>
<dbReference type="EC" id="3.5.1.96" evidence="7"/>
<feature type="domain" description="Succinylglutamate desuccinylase/Aspartoacylase catalytic" evidence="6">
    <location>
        <begin position="29"/>
        <end position="72"/>
    </location>
</feature>
<evidence type="ECO:0000256" key="1">
    <source>
        <dbReference type="ARBA" id="ARBA00001947"/>
    </source>
</evidence>
<evidence type="ECO:0000259" key="5">
    <source>
        <dbReference type="Pfam" id="PF04952"/>
    </source>
</evidence>
<dbReference type="Gene3D" id="3.40.630.10">
    <property type="entry name" value="Zn peptidases"/>
    <property type="match status" value="1"/>
</dbReference>
<sequence>MNAPGRPRFLTGWPLPGWKRWCSIARRAAPLPHFSCEHFGAASCTLELGKALPFGENDLSQFSAAQQALASLLYGEALPAAAVRPRHYRVAQQITRLSEHFTLHMSPETLNFTAFPQGTLLAEDGSTRYYVQQAREYVLFPNPNVAAGLRAGLMLIEESEQTQALPV</sequence>
<keyword evidence="4" id="KW-0862">Zinc</keyword>
<reference evidence="7 8" key="1">
    <citation type="submission" date="2018-06" db="EMBL/GenBank/DDBJ databases">
        <authorList>
            <consortium name="Pathogen Informatics"/>
            <person name="Doyle S."/>
        </authorList>
    </citation>
    <scope>NUCLEOTIDE SEQUENCE [LARGE SCALE GENOMIC DNA]</scope>
    <source>
        <strain evidence="7 8">NCTC9381</strain>
    </source>
</reference>
<organism evidence="7 8">
    <name type="scientific">Enterobacter agglomerans</name>
    <name type="common">Erwinia herbicola</name>
    <name type="synonym">Pantoea agglomerans</name>
    <dbReference type="NCBI Taxonomy" id="549"/>
    <lineage>
        <taxon>Bacteria</taxon>
        <taxon>Pseudomonadati</taxon>
        <taxon>Pseudomonadota</taxon>
        <taxon>Gammaproteobacteria</taxon>
        <taxon>Enterobacterales</taxon>
        <taxon>Erwiniaceae</taxon>
        <taxon>Pantoea</taxon>
        <taxon>Pantoea agglomerans group</taxon>
    </lineage>
</organism>
<dbReference type="Pfam" id="PF24827">
    <property type="entry name" value="AstE_AspA_cat"/>
    <property type="match status" value="1"/>
</dbReference>
<dbReference type="GO" id="GO:0046872">
    <property type="term" value="F:metal ion binding"/>
    <property type="evidence" value="ECO:0007669"/>
    <property type="project" value="UniProtKB-KW"/>
</dbReference>
<keyword evidence="3 7" id="KW-0378">Hydrolase</keyword>
<dbReference type="AlphaFoldDB" id="A0A379AH15"/>
<dbReference type="Proteomes" id="UP000254640">
    <property type="component" value="Unassembled WGS sequence"/>
</dbReference>
<evidence type="ECO:0000256" key="4">
    <source>
        <dbReference type="ARBA" id="ARBA00022833"/>
    </source>
</evidence>
<dbReference type="GO" id="GO:0016788">
    <property type="term" value="F:hydrolase activity, acting on ester bonds"/>
    <property type="evidence" value="ECO:0007669"/>
    <property type="project" value="InterPro"/>
</dbReference>
<dbReference type="EMBL" id="UGSO01000001">
    <property type="protein sequence ID" value="SUB17127.1"/>
    <property type="molecule type" value="Genomic_DNA"/>
</dbReference>
<dbReference type="GO" id="GO:0009017">
    <property type="term" value="F:succinylglutamate desuccinylase activity"/>
    <property type="evidence" value="ECO:0007669"/>
    <property type="project" value="UniProtKB-EC"/>
</dbReference>
<evidence type="ECO:0000313" key="8">
    <source>
        <dbReference type="Proteomes" id="UP000254640"/>
    </source>
</evidence>
<feature type="domain" description="AstE/AspA barrel-sandwich hybrid" evidence="5">
    <location>
        <begin position="86"/>
        <end position="157"/>
    </location>
</feature>
<accession>A0A379AH15</accession>
<keyword evidence="8" id="KW-1185">Reference proteome</keyword>
<evidence type="ECO:0000256" key="2">
    <source>
        <dbReference type="ARBA" id="ARBA00022723"/>
    </source>
</evidence>
<dbReference type="SUPFAM" id="SSF53187">
    <property type="entry name" value="Zn-dependent exopeptidases"/>
    <property type="match status" value="1"/>
</dbReference>